<gene>
    <name evidence="2" type="ORF">KQI86_15760</name>
</gene>
<comment type="caution">
    <text evidence="2">The sequence shown here is derived from an EMBL/GenBank/DDBJ whole genome shotgun (WGS) entry which is preliminary data.</text>
</comment>
<keyword evidence="3" id="KW-1185">Reference proteome</keyword>
<name>A0ABS6EKN2_9CLOT</name>
<feature type="signal peptide" evidence="1">
    <location>
        <begin position="1"/>
        <end position="21"/>
    </location>
</feature>
<evidence type="ECO:0000256" key="1">
    <source>
        <dbReference type="SAM" id="SignalP"/>
    </source>
</evidence>
<proteinExistence type="predicted"/>
<dbReference type="InterPro" id="IPR051922">
    <property type="entry name" value="Bact_Sporulation_Assoc"/>
</dbReference>
<dbReference type="Pfam" id="PF04122">
    <property type="entry name" value="CW_binding_2"/>
    <property type="match status" value="3"/>
</dbReference>
<accession>A0ABS6EKN2</accession>
<reference evidence="2 3" key="1">
    <citation type="submission" date="2021-06" db="EMBL/GenBank/DDBJ databases">
        <authorList>
            <person name="Sun Q."/>
            <person name="Li D."/>
        </authorList>
    </citation>
    <scope>NUCLEOTIDE SEQUENCE [LARGE SCALE GENOMIC DNA]</scope>
    <source>
        <strain evidence="2 3">MSJ-11</strain>
    </source>
</reference>
<dbReference type="PANTHER" id="PTHR30032">
    <property type="entry name" value="N-ACETYLMURAMOYL-L-ALANINE AMIDASE-RELATED"/>
    <property type="match status" value="1"/>
</dbReference>
<sequence length="677" mass="72287">MKKTAIALTMALVMSTGYVKAEGNVNDINRLSGKNRYETSEAISKYGWETSEYVIIAQGENFPDALCAAPLAKKYNAPIILTKGDGLTEEGQRELKRLKPSNVILIGGEGVLSPKIEQYIKNNIKGAKIERIGGKNRYETSIKIAEKLGFNGEVAIASSEYYADALSVAPIAAIKGMPIILTDKNTLPKEVKNYLKDKEVDKAYIIGGTGVISKEIGDELDNPHRLSGKDRFDTNVEILKEFEEDLDYSKVVTALGVGPKGNEFADALSGAALAAKYNAPMVLSSKDLPKVTEDYLNTVVNPEGDLLVLGGEGILPNSAVDKIKPSVKVYTEDNANLKNLNEDNSIKITGKNVTLDGGSIKGNLYAYGQNITVSNLNISGALTVNPGKEETINLNNVQTSGIKINSGENKNVNLKGNIKGDVFVKGKANVNINENTTINKLTLDGEVKIESKSQTPVDKVVITSNRSVIKLSGKYKEIEVEDGKRIELAAGTEVEKIVSKSSKGKGVEINIPKDAVVKQISEGFKLEGEGAANVTPGGGAGGAGGGVVPPAQGEIKITGIDISTSNGSKIRGSIDGSSITINVPKNFKGNVTSIKVHFTEEVKELSLTSLNENVSESELNKLSSRKSIDLIELLRIKGYDKENDGIGIDNIGLIHAESIVVKGASGNSSKYTVFIEE</sequence>
<evidence type="ECO:0000313" key="2">
    <source>
        <dbReference type="EMBL" id="MBU5485776.1"/>
    </source>
</evidence>
<keyword evidence="1" id="KW-0732">Signal</keyword>
<dbReference type="PANTHER" id="PTHR30032:SF8">
    <property type="entry name" value="GERMINATION-SPECIFIC N-ACETYLMURAMOYL-L-ALANINE AMIDASE"/>
    <property type="match status" value="1"/>
</dbReference>
<dbReference type="InterPro" id="IPR007253">
    <property type="entry name" value="Cell_wall-bd_2"/>
</dbReference>
<organism evidence="2 3">
    <name type="scientific">Clostridium mobile</name>
    <dbReference type="NCBI Taxonomy" id="2841512"/>
    <lineage>
        <taxon>Bacteria</taxon>
        <taxon>Bacillati</taxon>
        <taxon>Bacillota</taxon>
        <taxon>Clostridia</taxon>
        <taxon>Eubacteriales</taxon>
        <taxon>Clostridiaceae</taxon>
        <taxon>Clostridium</taxon>
    </lineage>
</organism>
<dbReference type="Proteomes" id="UP000726170">
    <property type="component" value="Unassembled WGS sequence"/>
</dbReference>
<feature type="chain" id="PRO_5045639489" evidence="1">
    <location>
        <begin position="22"/>
        <end position="677"/>
    </location>
</feature>
<dbReference type="RefSeq" id="WP_216440361.1">
    <property type="nucleotide sequence ID" value="NZ_JAHLQF010000004.1"/>
</dbReference>
<evidence type="ECO:0000313" key="3">
    <source>
        <dbReference type="Proteomes" id="UP000726170"/>
    </source>
</evidence>
<dbReference type="EMBL" id="JAHLQF010000004">
    <property type="protein sequence ID" value="MBU5485776.1"/>
    <property type="molecule type" value="Genomic_DNA"/>
</dbReference>
<protein>
    <submittedName>
        <fullName evidence="2">Cell wall-binding repeat-containing protein</fullName>
    </submittedName>
</protein>